<evidence type="ECO:0000313" key="3">
    <source>
        <dbReference type="Proteomes" id="UP001500220"/>
    </source>
</evidence>
<proteinExistence type="predicted"/>
<dbReference type="RefSeq" id="WP_346073121.1">
    <property type="nucleotide sequence ID" value="NZ_BAAAHC010000009.1"/>
</dbReference>
<feature type="compositionally biased region" description="Basic and acidic residues" evidence="1">
    <location>
        <begin position="40"/>
        <end position="60"/>
    </location>
</feature>
<name>A0ABP3MNA6_9PSEU</name>
<evidence type="ECO:0000256" key="1">
    <source>
        <dbReference type="SAM" id="MobiDB-lite"/>
    </source>
</evidence>
<comment type="caution">
    <text evidence="2">The sequence shown here is derived from an EMBL/GenBank/DDBJ whole genome shotgun (WGS) entry which is preliminary data.</text>
</comment>
<feature type="compositionally biased region" description="Polar residues" evidence="1">
    <location>
        <begin position="116"/>
        <end position="129"/>
    </location>
</feature>
<sequence>MAEAAGGGGNAGGGGGAPAGSGGGGGQSGGGGGSAPAESKPAESKSADPKPESKSAESKPAESTPADSKPAESAPAESKPDESKPAESKPSGDQPPGSEGQRTSEEQPAGQGKGADNTQEKGTGTQQPGSHEFDDRVTAEAPLPDSDPASMRAAADNLRASGTRDAPEAADEADRAARDLGENFGGEPGKQLTTQVAKQAEQTRAVGQDSGRLADDVDRAADIVEKTTQERKADLDHGRSIYAMADTLPPGEDIVAKERTVADAVRRGHDVMDQARREMRDTVGGWADGARNAANAAPPAAPGAGQATPAAGTAPPAASAAAGAQGTVRQAGQKLDEAQTSLAQAGDWDDFMDPRTENPVYREFRRLVNETGERVREAGRWLLTVEPEGPDADITPKGPGPGGGVASIEAEALADHGKWHAFGGAVNGEYSAGAYGSGQLNMPDSEDPLLEADVQLGAKANLDEINVVDAGPLSVSIKPEARVGPGAGLELNVQEENGQLSLKGEGSASPIVGGGLGLDVKVDLNELNQSLESIRRSIFG</sequence>
<organism evidence="2 3">
    <name type="scientific">Saccharopolyspora thermophila</name>
    <dbReference type="NCBI Taxonomy" id="89367"/>
    <lineage>
        <taxon>Bacteria</taxon>
        <taxon>Bacillati</taxon>
        <taxon>Actinomycetota</taxon>
        <taxon>Actinomycetes</taxon>
        <taxon>Pseudonocardiales</taxon>
        <taxon>Pseudonocardiaceae</taxon>
        <taxon>Saccharopolyspora</taxon>
    </lineage>
</organism>
<gene>
    <name evidence="2" type="ORF">GCM10009545_26130</name>
</gene>
<feature type="compositionally biased region" description="Polar residues" evidence="1">
    <location>
        <begin position="191"/>
        <end position="202"/>
    </location>
</feature>
<accession>A0ABP3MNA6</accession>
<feature type="compositionally biased region" description="Basic and acidic residues" evidence="1">
    <location>
        <begin position="78"/>
        <end position="87"/>
    </location>
</feature>
<protein>
    <submittedName>
        <fullName evidence="2">Uncharacterized protein</fullName>
    </submittedName>
</protein>
<dbReference type="EMBL" id="BAAAHC010000009">
    <property type="protein sequence ID" value="GAA0522743.1"/>
    <property type="molecule type" value="Genomic_DNA"/>
</dbReference>
<feature type="region of interest" description="Disordered" evidence="1">
    <location>
        <begin position="281"/>
        <end position="336"/>
    </location>
</feature>
<evidence type="ECO:0000313" key="2">
    <source>
        <dbReference type="EMBL" id="GAA0522743.1"/>
    </source>
</evidence>
<reference evidence="3" key="1">
    <citation type="journal article" date="2019" name="Int. J. Syst. Evol. Microbiol.">
        <title>The Global Catalogue of Microorganisms (GCM) 10K type strain sequencing project: providing services to taxonomists for standard genome sequencing and annotation.</title>
        <authorList>
            <consortium name="The Broad Institute Genomics Platform"/>
            <consortium name="The Broad Institute Genome Sequencing Center for Infectious Disease"/>
            <person name="Wu L."/>
            <person name="Ma J."/>
        </authorList>
    </citation>
    <scope>NUCLEOTIDE SEQUENCE [LARGE SCALE GENOMIC DNA]</scope>
    <source>
        <strain evidence="3">JCM 10664</strain>
    </source>
</reference>
<feature type="region of interest" description="Disordered" evidence="1">
    <location>
        <begin position="1"/>
        <end position="214"/>
    </location>
</feature>
<feature type="compositionally biased region" description="Gly residues" evidence="1">
    <location>
        <begin position="1"/>
        <end position="34"/>
    </location>
</feature>
<feature type="compositionally biased region" description="Low complexity" evidence="1">
    <location>
        <begin position="284"/>
        <end position="326"/>
    </location>
</feature>
<dbReference type="Proteomes" id="UP001500220">
    <property type="component" value="Unassembled WGS sequence"/>
</dbReference>
<feature type="compositionally biased region" description="Basic and acidic residues" evidence="1">
    <location>
        <begin position="172"/>
        <end position="181"/>
    </location>
</feature>
<keyword evidence="3" id="KW-1185">Reference proteome</keyword>